<dbReference type="InterPro" id="IPR051932">
    <property type="entry name" value="Bact_StressResp_Reg"/>
</dbReference>
<dbReference type="AlphaFoldDB" id="A0A7D5KAF5"/>
<keyword evidence="1" id="KW-0597">Phosphoprotein</keyword>
<organism evidence="3 4">
    <name type="scientific">Halorarum halophilum</name>
    <dbReference type="NCBI Taxonomy" id="2743090"/>
    <lineage>
        <taxon>Archaea</taxon>
        <taxon>Methanobacteriati</taxon>
        <taxon>Methanobacteriota</taxon>
        <taxon>Stenosarchaea group</taxon>
        <taxon>Halobacteria</taxon>
        <taxon>Halobacteriales</taxon>
        <taxon>Haloferacaceae</taxon>
        <taxon>Halorarum</taxon>
    </lineage>
</organism>
<protein>
    <submittedName>
        <fullName evidence="3">STAS domain-containing protein</fullName>
    </submittedName>
</protein>
<feature type="domain" description="STAS" evidence="2">
    <location>
        <begin position="141"/>
        <end position="252"/>
    </location>
</feature>
<name>A0A7D5KAF5_9EURY</name>
<dbReference type="PANTHER" id="PTHR33745:SF3">
    <property type="entry name" value="RSBT CO-ANTAGONIST PROTEIN RSBRC"/>
    <property type="match status" value="1"/>
</dbReference>
<dbReference type="InterPro" id="IPR036513">
    <property type="entry name" value="STAS_dom_sf"/>
</dbReference>
<evidence type="ECO:0000313" key="3">
    <source>
        <dbReference type="EMBL" id="QLG29874.1"/>
    </source>
</evidence>
<gene>
    <name evidence="3" type="ORF">HUG10_19890</name>
</gene>
<keyword evidence="3" id="KW-0614">Plasmid</keyword>
<dbReference type="KEGG" id="halg:HUG10_19890"/>
<dbReference type="OrthoDB" id="147057at2157"/>
<accession>A0A7D5KAF5</accession>
<keyword evidence="4" id="KW-1185">Reference proteome</keyword>
<dbReference type="EMBL" id="CP058531">
    <property type="protein sequence ID" value="QLG29874.1"/>
    <property type="molecule type" value="Genomic_DNA"/>
</dbReference>
<dbReference type="PANTHER" id="PTHR33745">
    <property type="entry name" value="RSBT ANTAGONIST PROTEIN RSBS-RELATED"/>
    <property type="match status" value="1"/>
</dbReference>
<dbReference type="Gene3D" id="3.30.450.20">
    <property type="entry name" value="PAS domain"/>
    <property type="match status" value="1"/>
</dbReference>
<dbReference type="SUPFAM" id="SSF55785">
    <property type="entry name" value="PYP-like sensor domain (PAS domain)"/>
    <property type="match status" value="1"/>
</dbReference>
<dbReference type="SUPFAM" id="SSF52091">
    <property type="entry name" value="SpoIIaa-like"/>
    <property type="match status" value="1"/>
</dbReference>
<dbReference type="RefSeq" id="WP_179171448.1">
    <property type="nucleotide sequence ID" value="NZ_CP058531.1"/>
</dbReference>
<evidence type="ECO:0000256" key="1">
    <source>
        <dbReference type="ARBA" id="ARBA00022553"/>
    </source>
</evidence>
<dbReference type="Gene3D" id="3.30.750.24">
    <property type="entry name" value="STAS domain"/>
    <property type="match status" value="1"/>
</dbReference>
<dbReference type="Pfam" id="PF01740">
    <property type="entry name" value="STAS"/>
    <property type="match status" value="1"/>
</dbReference>
<evidence type="ECO:0000313" key="4">
    <source>
        <dbReference type="Proteomes" id="UP000509750"/>
    </source>
</evidence>
<dbReference type="PROSITE" id="PS50801">
    <property type="entry name" value="STAS"/>
    <property type="match status" value="1"/>
</dbReference>
<sequence>MADTNPPYARLVENAPIGVFQVIVDTEHLDEVSRDREHLYVNETLANILSFDSRDHFHSEVDSIEYEDPRDRETLQAQVQETGDVESFETTLVDNDGEPVDVLISGTLQEEEFTGYVTDISERKQLERKAQKQAEAILEQSMPIVQIWEGITLATVVGTLDTNRAQQLTEELLTELTETQSAVALVDITGVPNVDTATAQHLIDTVKAVSLLGSEVIITGINPDIAQTLVQLGITMDEIQTKSSLSKGLERGLHIIQDDVQTTGDS</sequence>
<reference evidence="3 4" key="1">
    <citation type="submission" date="2020-07" db="EMBL/GenBank/DDBJ databases">
        <title>Gai3-2, isolated from salt lake.</title>
        <authorList>
            <person name="Cui H."/>
            <person name="Shi X."/>
        </authorList>
    </citation>
    <scope>NUCLEOTIDE SEQUENCE [LARGE SCALE GENOMIC DNA]</scope>
    <source>
        <strain evidence="3 4">Gai3-2</strain>
        <plasmid evidence="3 4">unnamed2</plasmid>
    </source>
</reference>
<geneLocation type="plasmid" evidence="3 4">
    <name>unnamed2</name>
</geneLocation>
<dbReference type="Proteomes" id="UP000509750">
    <property type="component" value="Plasmid unnamed2"/>
</dbReference>
<proteinExistence type="predicted"/>
<dbReference type="InterPro" id="IPR035965">
    <property type="entry name" value="PAS-like_dom_sf"/>
</dbReference>
<dbReference type="CDD" id="cd07041">
    <property type="entry name" value="STAS_RsbR_RsbS_like"/>
    <property type="match status" value="1"/>
</dbReference>
<dbReference type="GeneID" id="56031145"/>
<evidence type="ECO:0000259" key="2">
    <source>
        <dbReference type="PROSITE" id="PS50801"/>
    </source>
</evidence>
<dbReference type="InterPro" id="IPR002645">
    <property type="entry name" value="STAS_dom"/>
</dbReference>